<evidence type="ECO:0000313" key="1">
    <source>
        <dbReference type="EMBL" id="QJA84325.1"/>
    </source>
</evidence>
<dbReference type="AlphaFoldDB" id="A0A6M3KSD6"/>
<dbReference type="EMBL" id="MT142527">
    <property type="protein sequence ID" value="QJA84325.1"/>
    <property type="molecule type" value="Genomic_DNA"/>
</dbReference>
<protein>
    <submittedName>
        <fullName evidence="1">Putative tail protein</fullName>
    </submittedName>
</protein>
<proteinExistence type="predicted"/>
<sequence length="270" mass="28722">MTWKNWTFSFILLCICTYAYAQEQIVSFTDDALPVLNDELRDKVNASKDQTINGEKTFGEIPLLPASNPSSDNQAARKAYVDTKAASGANSDITSLSGLTTPLSIAQGGTGLTTGDSGLKLGSMTFESSGSVGESDRIFLAKFKCIKNCTVTQLGLACIYHSGTLNIKLGIYSDNSGTPNTLLGSTSAISIPASTYYCAVESITAVNLTGGTDYWLAYIFDGGHSYYNTFGTTASINFGLINTNTYASGFPNPYSSAGQSAARRWALFAY</sequence>
<gene>
    <name evidence="1" type="ORF">MM415A00210_0050</name>
</gene>
<reference evidence="1" key="1">
    <citation type="submission" date="2020-03" db="EMBL/GenBank/DDBJ databases">
        <title>The deep terrestrial virosphere.</title>
        <authorList>
            <person name="Holmfeldt K."/>
            <person name="Nilsson E."/>
            <person name="Simone D."/>
            <person name="Lopez-Fernandez M."/>
            <person name="Wu X."/>
            <person name="de Brujin I."/>
            <person name="Lundin D."/>
            <person name="Andersson A."/>
            <person name="Bertilsson S."/>
            <person name="Dopson M."/>
        </authorList>
    </citation>
    <scope>NUCLEOTIDE SEQUENCE</scope>
    <source>
        <strain evidence="1">MM415A00210</strain>
    </source>
</reference>
<name>A0A6M3KSD6_9ZZZZ</name>
<organism evidence="1">
    <name type="scientific">viral metagenome</name>
    <dbReference type="NCBI Taxonomy" id="1070528"/>
    <lineage>
        <taxon>unclassified sequences</taxon>
        <taxon>metagenomes</taxon>
        <taxon>organismal metagenomes</taxon>
    </lineage>
</organism>
<accession>A0A6M3KSD6</accession>